<sequence>MKITFSDKLVAYLTLLSGLSISAVAVYYSVAGLVSIFAAAAVPIMVMGVVLELSKLVATVWLKMNWSIAPRLIRLYLFVAVMILMMITSMGIFGYLSKAHLDQAVPTGDVVAKVSILDEKIKTQRDNIEASRKALTQMDTAVDQIMARSTNEQGADKAAALRRNQQKERGALQADIGKAQKTIAALNEERAPIAAELRKVEAEVGPIKYIAALLYGDNPDANVLEKAVRWVIIMIVIIFDPLAVIMLLASQYSFQWFRRQQEDNPVEITTPVVIVPPEPIPEPEAEPEFEVYSESVPENVEPVYPVNEEEIEEYNQALAEAKEKLWDKPVDLPEPVIDEIIAEVVEAKKEISAPPGTPGEAWDTPISEQQTDNKLDKIYRASAEDLAKQKRSRGWFNAAFPKKDNN</sequence>
<dbReference type="EMBL" id="LR797824">
    <property type="protein sequence ID" value="CAB4241671.1"/>
    <property type="molecule type" value="Genomic_DNA"/>
</dbReference>
<feature type="transmembrane region" description="Helical" evidence="2">
    <location>
        <begin position="9"/>
        <end position="28"/>
    </location>
</feature>
<name>A0A6J5TAM5_9CAUD</name>
<proteinExistence type="predicted"/>
<accession>A0A6J5TAM5</accession>
<feature type="transmembrane region" description="Helical" evidence="2">
    <location>
        <begin position="34"/>
        <end position="54"/>
    </location>
</feature>
<evidence type="ECO:0000256" key="1">
    <source>
        <dbReference type="SAM" id="MobiDB-lite"/>
    </source>
</evidence>
<reference evidence="3" key="1">
    <citation type="submission" date="2020-05" db="EMBL/GenBank/DDBJ databases">
        <authorList>
            <person name="Chiriac C."/>
            <person name="Salcher M."/>
            <person name="Ghai R."/>
            <person name="Kavagutti S V."/>
        </authorList>
    </citation>
    <scope>NUCLEOTIDE SEQUENCE</scope>
</reference>
<feature type="transmembrane region" description="Helical" evidence="2">
    <location>
        <begin position="227"/>
        <end position="249"/>
    </location>
</feature>
<organism evidence="3">
    <name type="scientific">uncultured Caudovirales phage</name>
    <dbReference type="NCBI Taxonomy" id="2100421"/>
    <lineage>
        <taxon>Viruses</taxon>
        <taxon>Duplodnaviria</taxon>
        <taxon>Heunggongvirae</taxon>
        <taxon>Uroviricota</taxon>
        <taxon>Caudoviricetes</taxon>
        <taxon>Peduoviridae</taxon>
        <taxon>Maltschvirus</taxon>
        <taxon>Maltschvirus maltsch</taxon>
    </lineage>
</organism>
<evidence type="ECO:0000256" key="2">
    <source>
        <dbReference type="SAM" id="Phobius"/>
    </source>
</evidence>
<keyword evidence="2" id="KW-1133">Transmembrane helix</keyword>
<feature type="transmembrane region" description="Helical" evidence="2">
    <location>
        <begin position="75"/>
        <end position="96"/>
    </location>
</feature>
<keyword evidence="2" id="KW-0472">Membrane</keyword>
<keyword evidence="2" id="KW-0812">Transmembrane</keyword>
<evidence type="ECO:0000313" key="3">
    <source>
        <dbReference type="EMBL" id="CAB4241671.1"/>
    </source>
</evidence>
<protein>
    <submittedName>
        <fullName evidence="3">Uncharacterized protein</fullName>
    </submittedName>
</protein>
<gene>
    <name evidence="3" type="ORF">UFOVP71_209</name>
</gene>
<feature type="region of interest" description="Disordered" evidence="1">
    <location>
        <begin position="350"/>
        <end position="373"/>
    </location>
</feature>